<dbReference type="GO" id="GO:0005829">
    <property type="term" value="C:cytosol"/>
    <property type="evidence" value="ECO:0007669"/>
    <property type="project" value="TreeGrafter"/>
</dbReference>
<organism evidence="3">
    <name type="scientific">Absidia glauca</name>
    <name type="common">Pin mould</name>
    <dbReference type="NCBI Taxonomy" id="4829"/>
    <lineage>
        <taxon>Eukaryota</taxon>
        <taxon>Fungi</taxon>
        <taxon>Fungi incertae sedis</taxon>
        <taxon>Mucoromycota</taxon>
        <taxon>Mucoromycotina</taxon>
        <taxon>Mucoromycetes</taxon>
        <taxon>Mucorales</taxon>
        <taxon>Cunninghamellaceae</taxon>
        <taxon>Absidia</taxon>
    </lineage>
</organism>
<protein>
    <recommendedName>
        <fullName evidence="2">Glycolipid transfer protein domain-containing protein</fullName>
    </recommendedName>
</protein>
<dbReference type="InterPro" id="IPR036497">
    <property type="entry name" value="GLTP_sf"/>
</dbReference>
<dbReference type="SUPFAM" id="SSF110004">
    <property type="entry name" value="Glycolipid transfer protein, GLTP"/>
    <property type="match status" value="1"/>
</dbReference>
<accession>A0A168P6H7</accession>
<dbReference type="EMBL" id="LT553587">
    <property type="protein sequence ID" value="SAM01837.1"/>
    <property type="molecule type" value="Genomic_DNA"/>
</dbReference>
<proteinExistence type="predicted"/>
<dbReference type="GO" id="GO:1902388">
    <property type="term" value="F:ceramide 1-phosphate transfer activity"/>
    <property type="evidence" value="ECO:0007669"/>
    <property type="project" value="TreeGrafter"/>
</dbReference>
<keyword evidence="1" id="KW-0813">Transport</keyword>
<dbReference type="AlphaFoldDB" id="A0A168P6H7"/>
<dbReference type="STRING" id="4829.A0A168P6H7"/>
<evidence type="ECO:0000256" key="1">
    <source>
        <dbReference type="ARBA" id="ARBA00022448"/>
    </source>
</evidence>
<evidence type="ECO:0000259" key="2">
    <source>
        <dbReference type="Pfam" id="PF08718"/>
    </source>
</evidence>
<dbReference type="FunFam" id="1.10.3520.10:FF:000001">
    <property type="entry name" value="Pleckstrin domain-containing family A member 8"/>
    <property type="match status" value="1"/>
</dbReference>
<evidence type="ECO:0000313" key="4">
    <source>
        <dbReference type="Proteomes" id="UP000078561"/>
    </source>
</evidence>
<dbReference type="OrthoDB" id="205255at2759"/>
<dbReference type="InParanoid" id="A0A168P6H7"/>
<dbReference type="Pfam" id="PF08718">
    <property type="entry name" value="GLTP"/>
    <property type="match status" value="1"/>
</dbReference>
<evidence type="ECO:0000313" key="3">
    <source>
        <dbReference type="EMBL" id="SAM01837.1"/>
    </source>
</evidence>
<name>A0A168P6H7_ABSGL</name>
<feature type="domain" description="Glycolipid transfer protein" evidence="2">
    <location>
        <begin position="21"/>
        <end position="160"/>
    </location>
</feature>
<dbReference type="PANTHER" id="PTHR10219">
    <property type="entry name" value="GLYCOLIPID TRANSFER PROTEIN-RELATED"/>
    <property type="match status" value="1"/>
</dbReference>
<dbReference type="GO" id="GO:1902387">
    <property type="term" value="F:ceramide 1-phosphate binding"/>
    <property type="evidence" value="ECO:0007669"/>
    <property type="project" value="TreeGrafter"/>
</dbReference>
<dbReference type="Gene3D" id="1.10.3520.10">
    <property type="entry name" value="Glycolipid transfer protein"/>
    <property type="match status" value="1"/>
</dbReference>
<dbReference type="GO" id="GO:0016020">
    <property type="term" value="C:membrane"/>
    <property type="evidence" value="ECO:0007669"/>
    <property type="project" value="TreeGrafter"/>
</dbReference>
<keyword evidence="4" id="KW-1185">Reference proteome</keyword>
<dbReference type="Proteomes" id="UP000078561">
    <property type="component" value="Unassembled WGS sequence"/>
</dbReference>
<sequence length="199" mass="22959">MSYFSLITRPFQEVLITNEGINTIQFLEATDGLINMFDLFNSPAFAVVQNDLKSNVQKIRTRYQTDPLANDTLQALLILETAEPKKPLATEALLWLTRGLDFTSSALHHSLLHPTEELDVSFRLSYDRTLSPHHSFFVRPMFYMAVKSMPWRQDFYQTIGMVDDVNLNDMQQWLDALKKIVLIIQAIFDANPDYTKLLV</sequence>
<gene>
    <name evidence="3" type="primary">ABSGL_07586.1 scaffold 8890</name>
</gene>
<reference evidence="3" key="1">
    <citation type="submission" date="2016-04" db="EMBL/GenBank/DDBJ databases">
        <authorList>
            <person name="Evans L.H."/>
            <person name="Alamgir A."/>
            <person name="Owens N."/>
            <person name="Weber N.D."/>
            <person name="Virtaneva K."/>
            <person name="Barbian K."/>
            <person name="Babar A."/>
            <person name="Rosenke K."/>
        </authorList>
    </citation>
    <scope>NUCLEOTIDE SEQUENCE [LARGE SCALE GENOMIC DNA]</scope>
    <source>
        <strain evidence="3">CBS 101.48</strain>
    </source>
</reference>
<dbReference type="InterPro" id="IPR014830">
    <property type="entry name" value="Glycolipid_transfer_prot_dom"/>
</dbReference>
<dbReference type="PANTHER" id="PTHR10219:SF25">
    <property type="entry name" value="PLECKSTRIN HOMOLOGY DOMAIN-CONTAINING FAMILY A MEMBER 8"/>
    <property type="match status" value="1"/>
</dbReference>
<dbReference type="OMA" id="FTCQALQ"/>